<evidence type="ECO:0000313" key="1">
    <source>
        <dbReference type="EMBL" id="KAJ5068151.1"/>
    </source>
</evidence>
<reference evidence="1" key="1">
    <citation type="submission" date="2022-10" db="EMBL/GenBank/DDBJ databases">
        <title>Novel sulphate-reducing endosymbionts in the free-living metamonad Anaeramoeba.</title>
        <authorList>
            <person name="Jerlstrom-Hultqvist J."/>
            <person name="Cepicka I."/>
            <person name="Gallot-Lavallee L."/>
            <person name="Salas-Leiva D."/>
            <person name="Curtis B.A."/>
            <person name="Zahonova K."/>
            <person name="Pipaliya S."/>
            <person name="Dacks J."/>
            <person name="Roger A.J."/>
        </authorList>
    </citation>
    <scope>NUCLEOTIDE SEQUENCE</scope>
    <source>
        <strain evidence="1">BMAN</strain>
    </source>
</reference>
<dbReference type="Proteomes" id="UP001149090">
    <property type="component" value="Unassembled WGS sequence"/>
</dbReference>
<dbReference type="EMBL" id="JAPDFW010000120">
    <property type="protein sequence ID" value="KAJ5068151.1"/>
    <property type="molecule type" value="Genomic_DNA"/>
</dbReference>
<protein>
    <submittedName>
        <fullName evidence="1">Phosphatidylinositol 3-kinase regulatory subunit</fullName>
    </submittedName>
</protein>
<dbReference type="Pfam" id="PF10486">
    <property type="entry name" value="PI3K_1B_p101"/>
    <property type="match status" value="1"/>
</dbReference>
<evidence type="ECO:0000313" key="2">
    <source>
        <dbReference type="Proteomes" id="UP001149090"/>
    </source>
</evidence>
<dbReference type="GO" id="GO:0007186">
    <property type="term" value="P:G protein-coupled receptor signaling pathway"/>
    <property type="evidence" value="ECO:0007669"/>
    <property type="project" value="TreeGrafter"/>
</dbReference>
<dbReference type="GO" id="GO:0046935">
    <property type="term" value="F:1-phosphatidylinositol-3-kinase regulator activity"/>
    <property type="evidence" value="ECO:0007669"/>
    <property type="project" value="InterPro"/>
</dbReference>
<name>A0A9Q0L854_ANAIG</name>
<proteinExistence type="predicted"/>
<dbReference type="GO" id="GO:0005944">
    <property type="term" value="C:phosphatidylinositol 3-kinase complex, class IB"/>
    <property type="evidence" value="ECO:0007669"/>
    <property type="project" value="InterPro"/>
</dbReference>
<dbReference type="InterPro" id="IPR019522">
    <property type="entry name" value="PIK3R5/6"/>
</dbReference>
<sequence length="908" mass="104050">MSLDKYLGVDEQHKNIINDQLSINSTQKITLQNFLTFWTNLGNPEFAGGFLGILLMKLLFIEAGQTNIVTSMADLITKVQKLSSDSKKQFEDLKYKETLVHVINGIKDSINEVVDVSQEIEPQKKDKKDKKDKIQKKNISFDSQIKSNQSFLVNQIDLNEIFNRYLGLKGSYTMKGSVKNQPFFENLSDRIALTAFYLALFYSFENVEHLDNIYKIWKCNIDLLPGKTQTLCTTDPICGTKNIKTELIQFLSPPYRESKQSLIRFLDLCVSVQNYTGIIGFPKIPPNLPIEEYSYGLIYLYIRKLLYSGKYVDTIYDTLLFFLKVYKENSKLLATLWLLQSLIAIYPITNRELLKSYRKVLRNLLLSPNPYGTFAQETLGIIEEELKVPGQLLRQRFVEENPEIAKENLDCLTFHYLFIDVSFPKGLIFSSVLGTRISEDIPEEIMKIHLLKHTLLSSFGNIPHLHSLEQCIDSSEIDYYFSVVMNTVNEVVKMTQKKSAEQRTEILNNRFMPLLSKIKKEFRVSLSTKKFEKKSIMKDEYWTEEVPIPRLGPLSINHFIIPPQGSISNFTAKPHMFPKLPFTQEFEKELTNIEAQYKDIPNFNPTLKICIAGNDGTIQQILITYAFPIGEDCRVSRYLSVYDGIYHRNVNLRSQIPFKLIPSLTEEPNIGAQTSNILTMNIQEKGVLPGLSLPEKGKTTKSTFENPTQGDLLFETIEGYFRNAHQYLEITIYTCECWKKPPRPNVETAPDITIPFIQNVHVLAPKDTRNRITYLDLSLKWIDINPDGIPYKVSPTSQGTYYSVIVKNIPSSAESGYVACPFNRSLECYLVTSEQDKRISKAKKHDRDINVIVPLHISQLEIESQKPFSISVDHTSLGPFSKIRISPLKDLNNNPLSFTVAVFVPFAI</sequence>
<accession>A0A9Q0L854</accession>
<comment type="caution">
    <text evidence="1">The sequence shown here is derived from an EMBL/GenBank/DDBJ whole genome shotgun (WGS) entry which is preliminary data.</text>
</comment>
<dbReference type="AlphaFoldDB" id="A0A9Q0L854"/>
<dbReference type="OrthoDB" id="19891at2759"/>
<dbReference type="PANTHER" id="PTHR15593:SF3">
    <property type="entry name" value="PROTEIN DDB_G0292252-RELATED"/>
    <property type="match status" value="1"/>
</dbReference>
<dbReference type="PANTHER" id="PTHR15593">
    <property type="entry name" value="PHOSPHATIDYLINOSITOL 3-KINASE REGULATORY SUBUNIT"/>
    <property type="match status" value="1"/>
</dbReference>
<keyword evidence="2" id="KW-1185">Reference proteome</keyword>
<organism evidence="1 2">
    <name type="scientific">Anaeramoeba ignava</name>
    <name type="common">Anaerobic marine amoeba</name>
    <dbReference type="NCBI Taxonomy" id="1746090"/>
    <lineage>
        <taxon>Eukaryota</taxon>
        <taxon>Metamonada</taxon>
        <taxon>Anaeramoebidae</taxon>
        <taxon>Anaeramoeba</taxon>
    </lineage>
</organism>
<gene>
    <name evidence="1" type="ORF">M0811_12611</name>
</gene>